<evidence type="ECO:0000256" key="3">
    <source>
        <dbReference type="SAM" id="Phobius"/>
    </source>
</evidence>
<keyword evidence="1" id="KW-0479">Metal-binding</keyword>
<evidence type="ECO:0000256" key="2">
    <source>
        <dbReference type="ARBA" id="ARBA00022801"/>
    </source>
</evidence>
<protein>
    <submittedName>
        <fullName evidence="5">Metallophosphoesterase</fullName>
    </submittedName>
</protein>
<organism evidence="5 6">
    <name type="scientific">Chondromyces apiculatus DSM 436</name>
    <dbReference type="NCBI Taxonomy" id="1192034"/>
    <lineage>
        <taxon>Bacteria</taxon>
        <taxon>Pseudomonadati</taxon>
        <taxon>Myxococcota</taxon>
        <taxon>Polyangia</taxon>
        <taxon>Polyangiales</taxon>
        <taxon>Polyangiaceae</taxon>
        <taxon>Chondromyces</taxon>
    </lineage>
</organism>
<accession>A0A017SVC8</accession>
<dbReference type="InterPro" id="IPR029052">
    <property type="entry name" value="Metallo-depent_PP-like"/>
</dbReference>
<feature type="transmembrane region" description="Helical" evidence="3">
    <location>
        <begin position="36"/>
        <end position="54"/>
    </location>
</feature>
<dbReference type="InterPro" id="IPR004843">
    <property type="entry name" value="Calcineurin-like_PHP"/>
</dbReference>
<dbReference type="GO" id="GO:0046872">
    <property type="term" value="F:metal ion binding"/>
    <property type="evidence" value="ECO:0007669"/>
    <property type="project" value="UniProtKB-KW"/>
</dbReference>
<dbReference type="CDD" id="cd07385">
    <property type="entry name" value="MPP_YkuE_C"/>
    <property type="match status" value="1"/>
</dbReference>
<dbReference type="GO" id="GO:0009245">
    <property type="term" value="P:lipid A biosynthetic process"/>
    <property type="evidence" value="ECO:0007669"/>
    <property type="project" value="TreeGrafter"/>
</dbReference>
<dbReference type="Pfam" id="PF00149">
    <property type="entry name" value="Metallophos"/>
    <property type="match status" value="1"/>
</dbReference>
<keyword evidence="3" id="KW-0812">Transmembrane</keyword>
<feature type="domain" description="Calcineurin-like phosphoesterase" evidence="4">
    <location>
        <begin position="160"/>
        <end position="321"/>
    </location>
</feature>
<dbReference type="OrthoDB" id="9780884at2"/>
<name>A0A017SVC8_9BACT</name>
<dbReference type="GO" id="GO:0008758">
    <property type="term" value="F:UDP-2,3-diacylglucosamine hydrolase activity"/>
    <property type="evidence" value="ECO:0007669"/>
    <property type="project" value="TreeGrafter"/>
</dbReference>
<dbReference type="InterPro" id="IPR051158">
    <property type="entry name" value="Metallophosphoesterase_sf"/>
</dbReference>
<reference evidence="5 6" key="1">
    <citation type="submission" date="2013-05" db="EMBL/GenBank/DDBJ databases">
        <title>Genome assembly of Chondromyces apiculatus DSM 436.</title>
        <authorList>
            <person name="Sharma G."/>
            <person name="Khatri I."/>
            <person name="Kaur C."/>
            <person name="Mayilraj S."/>
            <person name="Subramanian S."/>
        </authorList>
    </citation>
    <scope>NUCLEOTIDE SEQUENCE [LARGE SCALE GENOMIC DNA]</scope>
    <source>
        <strain evidence="5 6">DSM 436</strain>
    </source>
</reference>
<keyword evidence="6" id="KW-1185">Reference proteome</keyword>
<evidence type="ECO:0000256" key="1">
    <source>
        <dbReference type="ARBA" id="ARBA00022723"/>
    </source>
</evidence>
<keyword evidence="3" id="KW-1133">Transmembrane helix</keyword>
<feature type="transmembrane region" description="Helical" evidence="3">
    <location>
        <begin position="79"/>
        <end position="104"/>
    </location>
</feature>
<dbReference type="RefSeq" id="WP_044250240.1">
    <property type="nucleotide sequence ID" value="NZ_ASRX01000094.1"/>
</dbReference>
<dbReference type="PANTHER" id="PTHR31302:SF31">
    <property type="entry name" value="PHOSPHODIESTERASE YAEI"/>
    <property type="match status" value="1"/>
</dbReference>
<comment type="caution">
    <text evidence="5">The sequence shown here is derived from an EMBL/GenBank/DDBJ whole genome shotgun (WGS) entry which is preliminary data.</text>
</comment>
<keyword evidence="2" id="KW-0378">Hydrolase</keyword>
<dbReference type="GO" id="GO:0016020">
    <property type="term" value="C:membrane"/>
    <property type="evidence" value="ECO:0007669"/>
    <property type="project" value="GOC"/>
</dbReference>
<evidence type="ECO:0000259" key="4">
    <source>
        <dbReference type="Pfam" id="PF00149"/>
    </source>
</evidence>
<dbReference type="SUPFAM" id="SSF56300">
    <property type="entry name" value="Metallo-dependent phosphatases"/>
    <property type="match status" value="1"/>
</dbReference>
<dbReference type="PANTHER" id="PTHR31302">
    <property type="entry name" value="TRANSMEMBRANE PROTEIN WITH METALLOPHOSPHOESTERASE DOMAIN-RELATED"/>
    <property type="match status" value="1"/>
</dbReference>
<evidence type="ECO:0000313" key="6">
    <source>
        <dbReference type="Proteomes" id="UP000019678"/>
    </source>
</evidence>
<dbReference type="eggNOG" id="COG1408">
    <property type="taxonomic scope" value="Bacteria"/>
</dbReference>
<keyword evidence="3" id="KW-0472">Membrane</keyword>
<dbReference type="EMBL" id="ASRX01000094">
    <property type="protein sequence ID" value="EYF00943.1"/>
    <property type="molecule type" value="Genomic_DNA"/>
</dbReference>
<sequence length="388" mass="41322">MRRFWIVIHLLTALCQVPFALGLHHVLASLGVPGAPWLAAIAGILAAALLRVPLRRVMADQPSAGVFAPLVRLGEELYFAHWCATLGASVLLLVGLVVLGLAHLTFPERVSLGVGALAAAIYGACLVLALYGVLIGRRWVRIRTIDVSIPGLGAAFDGYRIAQLSDLHVGFMCPRERIDTWVARANALEPDLVALTGDYVTSGTAFHDDIASALSALRARDGVFAVMGNHDYFGDGDPLVARLRAAGIVVLRNEHTQVSRAGDRITLAGVDDVWTRRADVARAVAGRDPSLPLIALAHDPALFPKLAAKGASLVLSGHTHWGQFAAPVGATRHNLARFFYRFHAGVYRDGTATLYVNPGMGTTGPPIRIGAPPEITILRLHAAQASLT</sequence>
<gene>
    <name evidence="5" type="ORF">CAP_8891</name>
</gene>
<dbReference type="Gene3D" id="3.60.21.10">
    <property type="match status" value="1"/>
</dbReference>
<dbReference type="AlphaFoldDB" id="A0A017SVC8"/>
<proteinExistence type="predicted"/>
<evidence type="ECO:0000313" key="5">
    <source>
        <dbReference type="EMBL" id="EYF00943.1"/>
    </source>
</evidence>
<dbReference type="Proteomes" id="UP000019678">
    <property type="component" value="Unassembled WGS sequence"/>
</dbReference>
<feature type="transmembrane region" description="Helical" evidence="3">
    <location>
        <begin position="110"/>
        <end position="134"/>
    </location>
</feature>